<dbReference type="Gene3D" id="2.60.40.10">
    <property type="entry name" value="Immunoglobulins"/>
    <property type="match status" value="1"/>
</dbReference>
<feature type="compositionally biased region" description="Low complexity" evidence="5">
    <location>
        <begin position="1113"/>
        <end position="1122"/>
    </location>
</feature>
<evidence type="ECO:0000313" key="8">
    <source>
        <dbReference type="EMBL" id="EAL65802.1"/>
    </source>
</evidence>
<keyword evidence="6" id="KW-0812">Transmembrane</keyword>
<feature type="chain" id="PRO_5004249322" evidence="7">
    <location>
        <begin position="17"/>
        <end position="1122"/>
    </location>
</feature>
<feature type="region of interest" description="Disordered" evidence="5">
    <location>
        <begin position="1056"/>
        <end position="1122"/>
    </location>
</feature>
<dbReference type="PANTHER" id="PTHR31341">
    <property type="entry name" value="IPT/TIG DOMAIN-CONTAINING PROTEIN-RELATED-RELATED"/>
    <property type="match status" value="1"/>
</dbReference>
<feature type="compositionally biased region" description="Low complexity" evidence="5">
    <location>
        <begin position="1084"/>
        <end position="1105"/>
    </location>
</feature>
<evidence type="ECO:0000256" key="4">
    <source>
        <dbReference type="ARBA" id="ARBA00023180"/>
    </source>
</evidence>
<evidence type="ECO:0000256" key="3">
    <source>
        <dbReference type="ARBA" id="ARBA00023136"/>
    </source>
</evidence>
<dbReference type="PhylomeDB" id="Q54R97"/>
<keyword evidence="4" id="KW-0325">Glycoprotein</keyword>
<dbReference type="GO" id="GO:0009897">
    <property type="term" value="C:external side of plasma membrane"/>
    <property type="evidence" value="ECO:0000318"/>
    <property type="project" value="GO_Central"/>
</dbReference>
<organism evidence="8 9">
    <name type="scientific">Dictyostelium discoideum</name>
    <name type="common">Social amoeba</name>
    <dbReference type="NCBI Taxonomy" id="44689"/>
    <lineage>
        <taxon>Eukaryota</taxon>
        <taxon>Amoebozoa</taxon>
        <taxon>Evosea</taxon>
        <taxon>Eumycetozoa</taxon>
        <taxon>Dictyostelia</taxon>
        <taxon>Dictyosteliales</taxon>
        <taxon>Dictyosteliaceae</taxon>
        <taxon>Dictyostelium</taxon>
    </lineage>
</organism>
<comment type="caution">
    <text evidence="8">The sequence shown here is derived from an EMBL/GenBank/DDBJ whole genome shotgun (WGS) entry which is preliminary data.</text>
</comment>
<feature type="transmembrane region" description="Helical" evidence="6">
    <location>
        <begin position="802"/>
        <end position="825"/>
    </location>
</feature>
<dbReference type="PANTHER" id="PTHR31341:SF4">
    <property type="entry name" value="IPT_TIG DOMAIN-CONTAINING PROTEIN-RELATED"/>
    <property type="match status" value="1"/>
</dbReference>
<dbReference type="RefSeq" id="XP_639150.1">
    <property type="nucleotide sequence ID" value="XM_634058.1"/>
</dbReference>
<dbReference type="AlphaFoldDB" id="Q54R97"/>
<keyword evidence="2 7" id="KW-0732">Signal</keyword>
<evidence type="ECO:0000256" key="6">
    <source>
        <dbReference type="SAM" id="Phobius"/>
    </source>
</evidence>
<evidence type="ECO:0000256" key="1">
    <source>
        <dbReference type="ARBA" id="ARBA00004370"/>
    </source>
</evidence>
<evidence type="ECO:0000313" key="9">
    <source>
        <dbReference type="Proteomes" id="UP000002195"/>
    </source>
</evidence>
<dbReference type="Proteomes" id="UP000002195">
    <property type="component" value="Unassembled WGS sequence"/>
</dbReference>
<comment type="subcellular location">
    <subcellularLocation>
        <location evidence="1">Membrane</location>
    </subcellularLocation>
</comment>
<proteinExistence type="predicted"/>
<sequence>MKYYLLIILLITIVYSILENIIDKEYITLFYQVNESYISKYIFKEKNVDIFEYNYNCNIDGDLRMCNLTTDNNFKFHAFGSEQTEKKTADGIQFPGIFSNILPIFEPELKPETKGGSFQSNITYFLLTTNQNALFQNDYEKIDFLISPNGKNGSEYLMIFPSGCGFFKIFGLSFVYNSSYQNPYIEKVEINKKTVTLIGSNFCTEMYPKEILINNQKIKNEQIIKNDHEYIEFIFEYSEFFCTSFTIQLIASKVPSNKMDLVYPPVLNSINSIPRNKNATININGERLTSNSSIIIAEVKIGDYPCSIITLSPNNITCYMAHRILDNNLPVTVNIDGITNQNKIYFNYDSTLISSYSISNGVLTIYGQCLGEVGSVTIFNDKIPISLQNLQINDNETVMSFTIPEAMSYINISVKSYEKQSNSYFIGLSFITKFVTQPMVNGSNCIVKFFNSSYDENKENPILSIYSDFGDEFKSTGTLIGKNSNDLDYSFFIVPGCGKKGYNINFENKSYQSTFNYKKPIIESCYTKDEFIICTGEFNNYGFYNNTFITFSNQSLSPIKISSNEITTKKEPYFTSDLITICCCGIISDPYELTIKPTIKGAISKPFDNNGSIVFIDGENFHSKQNVSLECGNYKFGCTYLNHSSFSCDSTCQSEDYFCPHVEQCIINSMDQSISFNITFNGPTINKVGTISNYQKDHWVLALSGFNFYPLKTSLIIDGQKRCTISYSFSTEIGCAIANDILLNFFLPRINSTFEINVTSNQIVHISRYNLIFQNISEKEYIYINNNTKSQEESSRVDWKKIVISLVTIIFAPLLFIFLIIFFKIPERFFMSIKRERIIENVENNHSTKGDEYLQTREVYNNQRMIFLDMYDNIIMAEDPLRIPKNNNLRNRNSKNKNNNNNDLACSSINNSSDSNSNTIINSNNNNNNTIGDVAFSSNNKINNNNISNNNNNDVACSSNNNKTNYNNNNISNNNNNNVACSSINNKTNNNNISNNNNNDVACSSNNNKINNNNISNNKNNDVACSSNNNKINNNNISNNNNKDVACSSNNNKINNNNNISNNNKNDVACSSNNNKTNNDLARSSINNNKTNNINSSNNNNNNTIGDVACSSNNNNKINNNN</sequence>
<keyword evidence="3 6" id="KW-0472">Membrane</keyword>
<dbReference type="HOGENOM" id="CLU_280254_0_0_1"/>
<evidence type="ECO:0000256" key="2">
    <source>
        <dbReference type="ARBA" id="ARBA00022729"/>
    </source>
</evidence>
<dbReference type="GO" id="GO:0031152">
    <property type="term" value="P:aggregation involved in sorocarp development"/>
    <property type="evidence" value="ECO:0000318"/>
    <property type="project" value="GO_Central"/>
</dbReference>
<accession>Q54R97</accession>
<feature type="compositionally biased region" description="Polar residues" evidence="5">
    <location>
        <begin position="1069"/>
        <end position="1082"/>
    </location>
</feature>
<feature type="region of interest" description="Disordered" evidence="5">
    <location>
        <begin position="884"/>
        <end position="909"/>
    </location>
</feature>
<keyword evidence="6" id="KW-1133">Transmembrane helix</keyword>
<feature type="signal peptide" evidence="7">
    <location>
        <begin position="1"/>
        <end position="16"/>
    </location>
</feature>
<reference evidence="8 9" key="1">
    <citation type="journal article" date="2005" name="Nature">
        <title>The genome of the social amoeba Dictyostelium discoideum.</title>
        <authorList>
            <consortium name="The Dictyostelium discoideum Sequencing Consortium"/>
            <person name="Eichinger L."/>
            <person name="Pachebat J.A."/>
            <person name="Glockner G."/>
            <person name="Rajandream M.A."/>
            <person name="Sucgang R."/>
            <person name="Berriman M."/>
            <person name="Song J."/>
            <person name="Olsen R."/>
            <person name="Szafranski K."/>
            <person name="Xu Q."/>
            <person name="Tunggal B."/>
            <person name="Kummerfeld S."/>
            <person name="Madera M."/>
            <person name="Konfortov B.A."/>
            <person name="Rivero F."/>
            <person name="Bankier A.T."/>
            <person name="Lehmann R."/>
            <person name="Hamlin N."/>
            <person name="Davies R."/>
            <person name="Gaudet P."/>
            <person name="Fey P."/>
            <person name="Pilcher K."/>
            <person name="Chen G."/>
            <person name="Saunders D."/>
            <person name="Sodergren E."/>
            <person name="Davis P."/>
            <person name="Kerhornou A."/>
            <person name="Nie X."/>
            <person name="Hall N."/>
            <person name="Anjard C."/>
            <person name="Hemphill L."/>
            <person name="Bason N."/>
            <person name="Farbrother P."/>
            <person name="Desany B."/>
            <person name="Just E."/>
            <person name="Morio T."/>
            <person name="Rost R."/>
            <person name="Churcher C."/>
            <person name="Cooper J."/>
            <person name="Haydock S."/>
            <person name="van Driessche N."/>
            <person name="Cronin A."/>
            <person name="Goodhead I."/>
            <person name="Muzny D."/>
            <person name="Mourier T."/>
            <person name="Pain A."/>
            <person name="Lu M."/>
            <person name="Harper D."/>
            <person name="Lindsay R."/>
            <person name="Hauser H."/>
            <person name="James K."/>
            <person name="Quiles M."/>
            <person name="Madan Babu M."/>
            <person name="Saito T."/>
            <person name="Buchrieser C."/>
            <person name="Wardroper A."/>
            <person name="Felder M."/>
            <person name="Thangavelu M."/>
            <person name="Johnson D."/>
            <person name="Knights A."/>
            <person name="Loulseged H."/>
            <person name="Mungall K."/>
            <person name="Oliver K."/>
            <person name="Price C."/>
            <person name="Quail M.A."/>
            <person name="Urushihara H."/>
            <person name="Hernandez J."/>
            <person name="Rabbinowitsch E."/>
            <person name="Steffen D."/>
            <person name="Sanders M."/>
            <person name="Ma J."/>
            <person name="Kohara Y."/>
            <person name="Sharp S."/>
            <person name="Simmonds M."/>
            <person name="Spiegler S."/>
            <person name="Tivey A."/>
            <person name="Sugano S."/>
            <person name="White B."/>
            <person name="Walker D."/>
            <person name="Woodward J."/>
            <person name="Winckler T."/>
            <person name="Tanaka Y."/>
            <person name="Shaulsky G."/>
            <person name="Schleicher M."/>
            <person name="Weinstock G."/>
            <person name="Rosenthal A."/>
            <person name="Cox E.C."/>
            <person name="Chisholm R.L."/>
            <person name="Gibbs R."/>
            <person name="Loomis W.F."/>
            <person name="Platzer M."/>
            <person name="Kay R.R."/>
            <person name="Williams J."/>
            <person name="Dear P.H."/>
            <person name="Noegel A.A."/>
            <person name="Barrell B."/>
            <person name="Kuspa A."/>
        </authorList>
    </citation>
    <scope>NUCLEOTIDE SEQUENCE [LARGE SCALE GENOMIC DNA]</scope>
    <source>
        <strain evidence="8 9">AX4</strain>
    </source>
</reference>
<dbReference type="SUPFAM" id="SSF81296">
    <property type="entry name" value="E set domains"/>
    <property type="match status" value="1"/>
</dbReference>
<protein>
    <submittedName>
        <fullName evidence="8">IPT/TIG domain-containing protein</fullName>
    </submittedName>
</protein>
<feature type="compositionally biased region" description="Low complexity" evidence="5">
    <location>
        <begin position="1056"/>
        <end position="1066"/>
    </location>
</feature>
<dbReference type="GO" id="GO:0098742">
    <property type="term" value="P:cell-cell adhesion via plasma-membrane adhesion molecules"/>
    <property type="evidence" value="ECO:0000318"/>
    <property type="project" value="GO_Central"/>
</dbReference>
<dbReference type="InterPro" id="IPR052014">
    <property type="entry name" value="Dictyostelium_Tiger"/>
</dbReference>
<keyword evidence="9" id="KW-1185">Reference proteome</keyword>
<dbReference type="InterPro" id="IPR014756">
    <property type="entry name" value="Ig_E-set"/>
</dbReference>
<dbReference type="PaxDb" id="44689-DDB0304746"/>
<dbReference type="eggNOG" id="ENOG502SXB7">
    <property type="taxonomic scope" value="Eukaryota"/>
</dbReference>
<dbReference type="GeneID" id="8624020"/>
<dbReference type="dictyBase" id="DDB_G0283323">
    <property type="gene designation" value="tgrH1"/>
</dbReference>
<dbReference type="VEuPathDB" id="AmoebaDB:DDB_G0283323"/>
<evidence type="ECO:0000256" key="5">
    <source>
        <dbReference type="SAM" id="MobiDB-lite"/>
    </source>
</evidence>
<gene>
    <name evidence="8" type="primary">tgrH1</name>
    <name evidence="8" type="ORF">DDB_G0283323</name>
</gene>
<evidence type="ECO:0000256" key="7">
    <source>
        <dbReference type="SAM" id="SignalP"/>
    </source>
</evidence>
<dbReference type="InterPro" id="IPR013783">
    <property type="entry name" value="Ig-like_fold"/>
</dbReference>
<dbReference type="InParanoid" id="Q54R97"/>
<dbReference type="EMBL" id="AAFI02000052">
    <property type="protein sequence ID" value="EAL65802.1"/>
    <property type="molecule type" value="Genomic_DNA"/>
</dbReference>
<name>Q54R97_DICDI</name>
<dbReference type="KEGG" id="ddi:DDB_G0283323"/>